<dbReference type="GO" id="GO:0032993">
    <property type="term" value="C:protein-DNA complex"/>
    <property type="evidence" value="ECO:0007669"/>
    <property type="project" value="TreeGrafter"/>
</dbReference>
<dbReference type="InterPro" id="IPR011006">
    <property type="entry name" value="CheY-like_superfamily"/>
</dbReference>
<evidence type="ECO:0000256" key="1">
    <source>
        <dbReference type="ARBA" id="ARBA00018672"/>
    </source>
</evidence>
<gene>
    <name evidence="12" type="ordered locus">Desru_0769</name>
</gene>
<reference evidence="13" key="1">
    <citation type="submission" date="2011-05" db="EMBL/GenBank/DDBJ databases">
        <title>Complete sequence of Desulfotomaculum ruminis DSM 2154.</title>
        <authorList>
            <person name="Lucas S."/>
            <person name="Copeland A."/>
            <person name="Lapidus A."/>
            <person name="Cheng J.-F."/>
            <person name="Goodwin L."/>
            <person name="Pitluck S."/>
            <person name="Lu M."/>
            <person name="Detter J.C."/>
            <person name="Han C."/>
            <person name="Tapia R."/>
            <person name="Land M."/>
            <person name="Hauser L."/>
            <person name="Kyrpides N."/>
            <person name="Ivanova N."/>
            <person name="Mikhailova N."/>
            <person name="Pagani I."/>
            <person name="Stams A.J.M."/>
            <person name="Plugge C.M."/>
            <person name="Muyzer G."/>
            <person name="Kuever J."/>
            <person name="Parshina S.N."/>
            <person name="Ivanova A.E."/>
            <person name="Nazina T.N."/>
            <person name="Brambilla E."/>
            <person name="Spring S."/>
            <person name="Klenk H.-P."/>
            <person name="Woyke T."/>
        </authorList>
    </citation>
    <scope>NUCLEOTIDE SEQUENCE [LARGE SCALE GENOMIC DNA]</scope>
    <source>
        <strain evidence="13">ATCC 23193 / DSM 2154 / NCIB 8452 / DL</strain>
    </source>
</reference>
<feature type="modified residue" description="4-aspartylphosphate" evidence="8">
    <location>
        <position position="52"/>
    </location>
</feature>
<keyword evidence="6" id="KW-0804">Transcription</keyword>
<keyword evidence="3" id="KW-0902">Two-component regulatory system</keyword>
<evidence type="ECO:0000259" key="11">
    <source>
        <dbReference type="PROSITE" id="PS51755"/>
    </source>
</evidence>
<evidence type="ECO:0000313" key="13">
    <source>
        <dbReference type="Proteomes" id="UP000009234"/>
    </source>
</evidence>
<dbReference type="EMBL" id="CP002780">
    <property type="protein sequence ID" value="AEG59052.1"/>
    <property type="molecule type" value="Genomic_DNA"/>
</dbReference>
<name>F6DUI5_DESRL</name>
<dbReference type="PROSITE" id="PS50110">
    <property type="entry name" value="RESPONSE_REGULATORY"/>
    <property type="match status" value="1"/>
</dbReference>
<evidence type="ECO:0000256" key="8">
    <source>
        <dbReference type="PROSITE-ProRule" id="PRU00169"/>
    </source>
</evidence>
<dbReference type="eggNOG" id="COG0745">
    <property type="taxonomic scope" value="Bacteria"/>
</dbReference>
<dbReference type="Gene3D" id="3.40.50.2300">
    <property type="match status" value="1"/>
</dbReference>
<evidence type="ECO:0000313" key="12">
    <source>
        <dbReference type="EMBL" id="AEG59052.1"/>
    </source>
</evidence>
<dbReference type="KEGG" id="dru:Desru_0769"/>
<dbReference type="RefSeq" id="WP_013840826.1">
    <property type="nucleotide sequence ID" value="NC_015589.1"/>
</dbReference>
<dbReference type="PANTHER" id="PTHR48111">
    <property type="entry name" value="REGULATOR OF RPOS"/>
    <property type="match status" value="1"/>
</dbReference>
<dbReference type="FunFam" id="3.40.50.2300:FF:000001">
    <property type="entry name" value="DNA-binding response regulator PhoB"/>
    <property type="match status" value="1"/>
</dbReference>
<dbReference type="GO" id="GO:0005829">
    <property type="term" value="C:cytosol"/>
    <property type="evidence" value="ECO:0007669"/>
    <property type="project" value="TreeGrafter"/>
</dbReference>
<dbReference type="AlphaFoldDB" id="F6DUI5"/>
<dbReference type="Gene3D" id="1.10.10.10">
    <property type="entry name" value="Winged helix-like DNA-binding domain superfamily/Winged helix DNA-binding domain"/>
    <property type="match status" value="1"/>
</dbReference>
<feature type="domain" description="OmpR/PhoB-type" evidence="11">
    <location>
        <begin position="126"/>
        <end position="225"/>
    </location>
</feature>
<comment type="function">
    <text evidence="7">May play the central regulatory role in sporulation. It may be an element of the effector pathway responsible for the activation of sporulation genes in response to nutritional stress. Spo0A may act in concert with spo0H (a sigma factor) to control the expression of some genes that are critical to the sporulation process.</text>
</comment>
<evidence type="ECO:0000256" key="6">
    <source>
        <dbReference type="ARBA" id="ARBA00023163"/>
    </source>
</evidence>
<dbReference type="SUPFAM" id="SSF52172">
    <property type="entry name" value="CheY-like"/>
    <property type="match status" value="1"/>
</dbReference>
<dbReference type="CDD" id="cd00383">
    <property type="entry name" value="trans_reg_C"/>
    <property type="match status" value="1"/>
</dbReference>
<sequence>MKRILVVDDEPAIRDLVQMVLSREGYQVMTASDGQSALVAADAVKPDLIVLDLMLPDISGHEVCRKITEQYQTPVIMLTAKNDVVDKVLGLEFGADDYITKPFDARELLARVKALLRRLDKRQGPQETIVYKDLLINLMNKTVTKSQQSLSLTPKEFQLLEVLAAHPRRIFSRDELMTLAWGYDYTGDSRAVDIHITRLRKKIEDNTSQPQYIITVYGFGYRFGGV</sequence>
<dbReference type="SMART" id="SM00448">
    <property type="entry name" value="REC"/>
    <property type="match status" value="1"/>
</dbReference>
<evidence type="ECO:0000256" key="2">
    <source>
        <dbReference type="ARBA" id="ARBA00022553"/>
    </source>
</evidence>
<keyword evidence="5 9" id="KW-0238">DNA-binding</keyword>
<dbReference type="InterPro" id="IPR039420">
    <property type="entry name" value="WalR-like"/>
</dbReference>
<dbReference type="InterPro" id="IPR001867">
    <property type="entry name" value="OmpR/PhoB-type_DNA-bd"/>
</dbReference>
<accession>F6DUI5</accession>
<evidence type="ECO:0000256" key="5">
    <source>
        <dbReference type="ARBA" id="ARBA00023125"/>
    </source>
</evidence>
<feature type="domain" description="Response regulatory" evidence="10">
    <location>
        <begin position="3"/>
        <end position="116"/>
    </location>
</feature>
<dbReference type="GO" id="GO:0000976">
    <property type="term" value="F:transcription cis-regulatory region binding"/>
    <property type="evidence" value="ECO:0007669"/>
    <property type="project" value="TreeGrafter"/>
</dbReference>
<dbReference type="Gene3D" id="6.10.250.690">
    <property type="match status" value="1"/>
</dbReference>
<evidence type="ECO:0000256" key="3">
    <source>
        <dbReference type="ARBA" id="ARBA00023012"/>
    </source>
</evidence>
<keyword evidence="2 8" id="KW-0597">Phosphoprotein</keyword>
<evidence type="ECO:0000256" key="7">
    <source>
        <dbReference type="ARBA" id="ARBA00024867"/>
    </source>
</evidence>
<keyword evidence="4" id="KW-0805">Transcription regulation</keyword>
<proteinExistence type="predicted"/>
<keyword evidence="13" id="KW-1185">Reference proteome</keyword>
<dbReference type="HOGENOM" id="CLU_000445_30_4_9"/>
<reference evidence="12 13" key="2">
    <citation type="journal article" date="2012" name="Stand. Genomic Sci.">
        <title>Complete genome sequence of the sulfate-reducing firmicute Desulfotomaculum ruminis type strain (DL(T)).</title>
        <authorList>
            <person name="Spring S."/>
            <person name="Visser M."/>
            <person name="Lu M."/>
            <person name="Copeland A."/>
            <person name="Lapidus A."/>
            <person name="Lucas S."/>
            <person name="Cheng J.F."/>
            <person name="Han C."/>
            <person name="Tapia R."/>
            <person name="Goodwin L.A."/>
            <person name="Pitluck S."/>
            <person name="Ivanova N."/>
            <person name="Land M."/>
            <person name="Hauser L."/>
            <person name="Larimer F."/>
            <person name="Rohde M."/>
            <person name="Goker M."/>
            <person name="Detter J.C."/>
            <person name="Kyrpides N.C."/>
            <person name="Woyke T."/>
            <person name="Schaap P.J."/>
            <person name="Plugge C.M."/>
            <person name="Muyzer G."/>
            <person name="Kuever J."/>
            <person name="Pereira I.A."/>
            <person name="Parshina S.N."/>
            <person name="Bernier-Latmani R."/>
            <person name="Stams A.J."/>
            <person name="Klenk H.P."/>
        </authorList>
    </citation>
    <scope>NUCLEOTIDE SEQUENCE [LARGE SCALE GENOMIC DNA]</scope>
    <source>
        <strain evidence="13">ATCC 23193 / DSM 2154 / NCIB 8452 / DL</strain>
    </source>
</reference>
<dbReference type="InterPro" id="IPR001789">
    <property type="entry name" value="Sig_transdc_resp-reg_receiver"/>
</dbReference>
<evidence type="ECO:0000256" key="4">
    <source>
        <dbReference type="ARBA" id="ARBA00023015"/>
    </source>
</evidence>
<dbReference type="Pfam" id="PF00072">
    <property type="entry name" value="Response_reg"/>
    <property type="match status" value="1"/>
</dbReference>
<dbReference type="GO" id="GO:0006355">
    <property type="term" value="P:regulation of DNA-templated transcription"/>
    <property type="evidence" value="ECO:0007669"/>
    <property type="project" value="InterPro"/>
</dbReference>
<dbReference type="FunFam" id="1.10.10.10:FF:000018">
    <property type="entry name" value="DNA-binding response regulator ResD"/>
    <property type="match status" value="1"/>
</dbReference>
<dbReference type="InterPro" id="IPR036388">
    <property type="entry name" value="WH-like_DNA-bd_sf"/>
</dbReference>
<dbReference type="PANTHER" id="PTHR48111:SF40">
    <property type="entry name" value="PHOSPHATE REGULON TRANSCRIPTIONAL REGULATORY PROTEIN PHOB"/>
    <property type="match status" value="1"/>
</dbReference>
<dbReference type="Pfam" id="PF00486">
    <property type="entry name" value="Trans_reg_C"/>
    <property type="match status" value="1"/>
</dbReference>
<evidence type="ECO:0000259" key="10">
    <source>
        <dbReference type="PROSITE" id="PS50110"/>
    </source>
</evidence>
<dbReference type="OrthoDB" id="9802426at2"/>
<dbReference type="GO" id="GO:0000156">
    <property type="term" value="F:phosphorelay response regulator activity"/>
    <property type="evidence" value="ECO:0007669"/>
    <property type="project" value="TreeGrafter"/>
</dbReference>
<dbReference type="STRING" id="696281.Desru_0769"/>
<organism evidence="12 13">
    <name type="scientific">Desulforamulus ruminis (strain ATCC 23193 / DSM 2154 / NCIMB 8452 / DL)</name>
    <name type="common">Desulfotomaculum ruminis</name>
    <dbReference type="NCBI Taxonomy" id="696281"/>
    <lineage>
        <taxon>Bacteria</taxon>
        <taxon>Bacillati</taxon>
        <taxon>Bacillota</taxon>
        <taxon>Clostridia</taxon>
        <taxon>Eubacteriales</taxon>
        <taxon>Peptococcaceae</taxon>
        <taxon>Desulforamulus</taxon>
    </lineage>
</organism>
<feature type="DNA-binding region" description="OmpR/PhoB-type" evidence="9">
    <location>
        <begin position="126"/>
        <end position="225"/>
    </location>
</feature>
<protein>
    <recommendedName>
        <fullName evidence="1">Stage 0 sporulation protein A homolog</fullName>
    </recommendedName>
</protein>
<dbReference type="PROSITE" id="PS51755">
    <property type="entry name" value="OMPR_PHOB"/>
    <property type="match status" value="1"/>
</dbReference>
<dbReference type="SMART" id="SM00862">
    <property type="entry name" value="Trans_reg_C"/>
    <property type="match status" value="1"/>
</dbReference>
<dbReference type="Proteomes" id="UP000009234">
    <property type="component" value="Chromosome"/>
</dbReference>
<evidence type="ECO:0000256" key="9">
    <source>
        <dbReference type="PROSITE-ProRule" id="PRU01091"/>
    </source>
</evidence>